<keyword evidence="10" id="KW-1185">Reference proteome</keyword>
<feature type="domain" description="HTH cro/C1-type" evidence="8">
    <location>
        <begin position="7"/>
        <end position="68"/>
    </location>
</feature>
<dbReference type="Gene3D" id="2.10.109.10">
    <property type="entry name" value="Umud Fragment, subunit A"/>
    <property type="match status" value="1"/>
</dbReference>
<dbReference type="EMBL" id="JAOSHN010000025">
    <property type="protein sequence ID" value="MCU7381053.1"/>
    <property type="molecule type" value="Genomic_DNA"/>
</dbReference>
<keyword evidence="2" id="KW-0227">DNA damage</keyword>
<evidence type="ECO:0000256" key="4">
    <source>
        <dbReference type="ARBA" id="ARBA00022813"/>
    </source>
</evidence>
<dbReference type="GO" id="GO:0006281">
    <property type="term" value="P:DNA repair"/>
    <property type="evidence" value="ECO:0007669"/>
    <property type="project" value="UniProtKB-KW"/>
</dbReference>
<keyword evidence="5" id="KW-0234">DNA repair</keyword>
<comment type="similarity">
    <text evidence="1 7">Belongs to the peptidase S24 family.</text>
</comment>
<dbReference type="InterPro" id="IPR036286">
    <property type="entry name" value="LexA/Signal_pep-like_sf"/>
</dbReference>
<dbReference type="GO" id="GO:0016787">
    <property type="term" value="F:hydrolase activity"/>
    <property type="evidence" value="ECO:0007669"/>
    <property type="project" value="UniProtKB-KW"/>
</dbReference>
<evidence type="ECO:0000313" key="9">
    <source>
        <dbReference type="EMBL" id="MCU7381053.1"/>
    </source>
</evidence>
<dbReference type="GO" id="GO:0003677">
    <property type="term" value="F:DNA binding"/>
    <property type="evidence" value="ECO:0007669"/>
    <property type="project" value="InterPro"/>
</dbReference>
<dbReference type="InterPro" id="IPR001387">
    <property type="entry name" value="Cro/C1-type_HTH"/>
</dbReference>
<proteinExistence type="inferred from homology"/>
<comment type="caution">
    <text evidence="9">The sequence shown here is derived from an EMBL/GenBank/DDBJ whole genome shotgun (WGS) entry which is preliminary data.</text>
</comment>
<evidence type="ECO:0000259" key="8">
    <source>
        <dbReference type="PROSITE" id="PS50943"/>
    </source>
</evidence>
<dbReference type="InterPro" id="IPR039418">
    <property type="entry name" value="LexA-like"/>
</dbReference>
<dbReference type="Pfam" id="PF01381">
    <property type="entry name" value="HTH_3"/>
    <property type="match status" value="1"/>
</dbReference>
<dbReference type="Gene3D" id="1.10.260.40">
    <property type="entry name" value="lambda repressor-like DNA-binding domains"/>
    <property type="match status" value="1"/>
</dbReference>
<dbReference type="InterPro" id="IPR006197">
    <property type="entry name" value="Peptidase_S24_LexA"/>
</dbReference>
<dbReference type="CDD" id="cd00093">
    <property type="entry name" value="HTH_XRE"/>
    <property type="match status" value="1"/>
</dbReference>
<dbReference type="Pfam" id="PF00717">
    <property type="entry name" value="Peptidase_S24"/>
    <property type="match status" value="1"/>
</dbReference>
<evidence type="ECO:0000256" key="3">
    <source>
        <dbReference type="ARBA" id="ARBA00022801"/>
    </source>
</evidence>
<keyword evidence="3 7" id="KW-0378">Hydrolase</keyword>
<dbReference type="RefSeq" id="WP_269478923.1">
    <property type="nucleotide sequence ID" value="NZ_JAOSHN010000025.1"/>
</dbReference>
<evidence type="ECO:0000256" key="2">
    <source>
        <dbReference type="ARBA" id="ARBA00022763"/>
    </source>
</evidence>
<sequence>MYLGGIIKAYRDKHELSMQAFADKCGLSKGYIAMLEKNLNSKTGEPIVPSLETFVKVSAAIHMSLDELLDIVDENQPIDISGKRNVSALSSQFDNIFPVEVKKFPLLGEIACGEPIFANEDRESYVLTGTDIAADFCLKAKGDSMIGARILDGDIVFIKRQDIVEDGEIAAVVINDEATLKRVFYDRNKNQLTLQSENSKYRPFSYEGEELNHVKILGKAIAFQSDIV</sequence>
<dbReference type="PRINTS" id="PR00726">
    <property type="entry name" value="LEXASERPTASE"/>
</dbReference>
<name>A0A9J6R049_9FIRM</name>
<evidence type="ECO:0000256" key="7">
    <source>
        <dbReference type="RuleBase" id="RU003991"/>
    </source>
</evidence>
<dbReference type="PROSITE" id="PS50943">
    <property type="entry name" value="HTH_CROC1"/>
    <property type="match status" value="1"/>
</dbReference>
<dbReference type="PANTHER" id="PTHR33516">
    <property type="entry name" value="LEXA REPRESSOR"/>
    <property type="match status" value="1"/>
</dbReference>
<evidence type="ECO:0000256" key="1">
    <source>
        <dbReference type="ARBA" id="ARBA00007484"/>
    </source>
</evidence>
<dbReference type="SUPFAM" id="SSF47413">
    <property type="entry name" value="lambda repressor-like DNA-binding domains"/>
    <property type="match status" value="1"/>
</dbReference>
<evidence type="ECO:0000256" key="6">
    <source>
        <dbReference type="ARBA" id="ARBA00023236"/>
    </source>
</evidence>
<gene>
    <name evidence="9" type="ORF">OBO34_22315</name>
</gene>
<dbReference type="SMART" id="SM00530">
    <property type="entry name" value="HTH_XRE"/>
    <property type="match status" value="1"/>
</dbReference>
<dbReference type="InterPro" id="IPR050077">
    <property type="entry name" value="LexA_repressor"/>
</dbReference>
<evidence type="ECO:0000313" key="10">
    <source>
        <dbReference type="Proteomes" id="UP001065549"/>
    </source>
</evidence>
<dbReference type="AlphaFoldDB" id="A0A9J6R049"/>
<dbReference type="CDD" id="cd06529">
    <property type="entry name" value="S24_LexA-like"/>
    <property type="match status" value="1"/>
</dbReference>
<reference evidence="9" key="1">
    <citation type="submission" date="2022-09" db="EMBL/GenBank/DDBJ databases">
        <title>Culturomic study of gut microbiota in children with autism spectrum disorder.</title>
        <authorList>
            <person name="Efimov B.A."/>
            <person name="Chaplin A.V."/>
            <person name="Sokolova S.R."/>
            <person name="Pikina A.P."/>
            <person name="Korzhanova M."/>
            <person name="Belova V."/>
            <person name="Korostin D."/>
        </authorList>
    </citation>
    <scope>NUCLEOTIDE SEQUENCE</scope>
    <source>
        <strain evidence="9">ASD5510</strain>
    </source>
</reference>
<evidence type="ECO:0000256" key="5">
    <source>
        <dbReference type="ARBA" id="ARBA00023204"/>
    </source>
</evidence>
<dbReference type="SUPFAM" id="SSF51306">
    <property type="entry name" value="LexA/Signal peptidase"/>
    <property type="match status" value="1"/>
</dbReference>
<keyword evidence="6" id="KW-0742">SOS response</keyword>
<dbReference type="InterPro" id="IPR015927">
    <property type="entry name" value="Peptidase_S24_S26A/B/C"/>
</dbReference>
<protein>
    <submittedName>
        <fullName evidence="9">Helix-turn-helix domain-containing protein</fullName>
    </submittedName>
</protein>
<organism evidence="9 10">
    <name type="scientific">Hominibacterium faecale</name>
    <dbReference type="NCBI Taxonomy" id="2839743"/>
    <lineage>
        <taxon>Bacteria</taxon>
        <taxon>Bacillati</taxon>
        <taxon>Bacillota</taxon>
        <taxon>Clostridia</taxon>
        <taxon>Peptostreptococcales</taxon>
        <taxon>Anaerovoracaceae</taxon>
        <taxon>Hominibacterium</taxon>
    </lineage>
</organism>
<dbReference type="PANTHER" id="PTHR33516:SF2">
    <property type="entry name" value="LEXA REPRESSOR-RELATED"/>
    <property type="match status" value="1"/>
</dbReference>
<dbReference type="InterPro" id="IPR010982">
    <property type="entry name" value="Lambda_DNA-bd_dom_sf"/>
</dbReference>
<dbReference type="GO" id="GO:0009432">
    <property type="term" value="P:SOS response"/>
    <property type="evidence" value="ECO:0007669"/>
    <property type="project" value="UniProtKB-KW"/>
</dbReference>
<dbReference type="GO" id="GO:0006355">
    <property type="term" value="P:regulation of DNA-templated transcription"/>
    <property type="evidence" value="ECO:0007669"/>
    <property type="project" value="InterPro"/>
</dbReference>
<keyword evidence="4 7" id="KW-0068">Autocatalytic cleavage</keyword>
<accession>A0A9J6R049</accession>
<dbReference type="Proteomes" id="UP001065549">
    <property type="component" value="Unassembled WGS sequence"/>
</dbReference>